<dbReference type="Proteomes" id="UP000218432">
    <property type="component" value="Chromosome 2"/>
</dbReference>
<dbReference type="AlphaFoldDB" id="A0A1Y1BQ06"/>
<gene>
    <name evidence="1" type="ORF">BSFP_049390</name>
</gene>
<accession>A0A1Y1BQ06</accession>
<evidence type="ECO:0000313" key="1">
    <source>
        <dbReference type="EMBL" id="BAX62072.1"/>
    </source>
</evidence>
<proteinExistence type="predicted"/>
<protein>
    <submittedName>
        <fullName evidence="1">Uncharacterized protein</fullName>
    </submittedName>
</protein>
<name>A0A1Y1BQ06_9BURK</name>
<organism evidence="1 2">
    <name type="scientific">Burkholderia stabilis</name>
    <dbReference type="NCBI Taxonomy" id="95485"/>
    <lineage>
        <taxon>Bacteria</taxon>
        <taxon>Pseudomonadati</taxon>
        <taxon>Pseudomonadota</taxon>
        <taxon>Betaproteobacteria</taxon>
        <taxon>Burkholderiales</taxon>
        <taxon>Burkholderiaceae</taxon>
        <taxon>Burkholderia</taxon>
        <taxon>Burkholderia cepacia complex</taxon>
    </lineage>
</organism>
<dbReference type="EMBL" id="AP018112">
    <property type="protein sequence ID" value="BAX62072.1"/>
    <property type="molecule type" value="Genomic_DNA"/>
</dbReference>
<sequence>MKVLCVIFIFYKERMMKVMTTEQVRNVHGGGAISSLGSLAVDAGPVVTALGQFLPSLGNYLQNPKTFNNTGK</sequence>
<evidence type="ECO:0000313" key="2">
    <source>
        <dbReference type="Proteomes" id="UP000218432"/>
    </source>
</evidence>
<reference evidence="1 2" key="1">
    <citation type="journal article" date="2017" name="Genome Announc.">
        <title>Complete Genome Sequence of Burkholderia stabilis FERMP-21014.</title>
        <authorList>
            <person name="Konishi K."/>
            <person name="Kumagai T."/>
            <person name="Sakasegawa S."/>
            <person name="Tamura T."/>
        </authorList>
    </citation>
    <scope>NUCLEOTIDE SEQUENCE [LARGE SCALE GENOMIC DNA]</scope>
    <source>
        <strain evidence="1 2">FERMP-21014</strain>
    </source>
</reference>